<evidence type="ECO:0000256" key="1">
    <source>
        <dbReference type="SAM" id="SignalP"/>
    </source>
</evidence>
<keyword evidence="4" id="KW-1185">Reference proteome</keyword>
<organism evidence="3 4">
    <name type="scientific">Virgisporangium ochraceum</name>
    <dbReference type="NCBI Taxonomy" id="65505"/>
    <lineage>
        <taxon>Bacteria</taxon>
        <taxon>Bacillati</taxon>
        <taxon>Actinomycetota</taxon>
        <taxon>Actinomycetes</taxon>
        <taxon>Micromonosporales</taxon>
        <taxon>Micromonosporaceae</taxon>
        <taxon>Virgisporangium</taxon>
    </lineage>
</organism>
<dbReference type="EMBL" id="BOPH01000088">
    <property type="protein sequence ID" value="GIJ71378.1"/>
    <property type="molecule type" value="Genomic_DNA"/>
</dbReference>
<dbReference type="SUPFAM" id="SSF50370">
    <property type="entry name" value="Ricin B-like lectins"/>
    <property type="match status" value="1"/>
</dbReference>
<dbReference type="CDD" id="cd00161">
    <property type="entry name" value="beta-trefoil_Ricin-like"/>
    <property type="match status" value="1"/>
</dbReference>
<gene>
    <name evidence="3" type="ORF">Voc01_062950</name>
</gene>
<proteinExistence type="predicted"/>
<dbReference type="InterPro" id="IPR035992">
    <property type="entry name" value="Ricin_B-like_lectins"/>
</dbReference>
<dbReference type="RefSeq" id="WP_203931256.1">
    <property type="nucleotide sequence ID" value="NZ_BOPH01000088.1"/>
</dbReference>
<dbReference type="Gene3D" id="2.80.10.50">
    <property type="match status" value="1"/>
</dbReference>
<reference evidence="3" key="1">
    <citation type="submission" date="2021-01" db="EMBL/GenBank/DDBJ databases">
        <title>Whole genome shotgun sequence of Virgisporangium ochraceum NBRC 16418.</title>
        <authorList>
            <person name="Komaki H."/>
            <person name="Tamura T."/>
        </authorList>
    </citation>
    <scope>NUCLEOTIDE SEQUENCE</scope>
    <source>
        <strain evidence="3">NBRC 16418</strain>
    </source>
</reference>
<dbReference type="InterPro" id="IPR000772">
    <property type="entry name" value="Ricin_B_lectin"/>
</dbReference>
<dbReference type="Pfam" id="PF00652">
    <property type="entry name" value="Ricin_B_lectin"/>
    <property type="match status" value="1"/>
</dbReference>
<feature type="signal peptide" evidence="1">
    <location>
        <begin position="1"/>
        <end position="34"/>
    </location>
</feature>
<comment type="caution">
    <text evidence="3">The sequence shown here is derived from an EMBL/GenBank/DDBJ whole genome shotgun (WGS) entry which is preliminary data.</text>
</comment>
<dbReference type="SMART" id="SM00458">
    <property type="entry name" value="RICIN"/>
    <property type="match status" value="1"/>
</dbReference>
<dbReference type="Proteomes" id="UP000635606">
    <property type="component" value="Unassembled WGS sequence"/>
</dbReference>
<feature type="chain" id="PRO_5035322051" description="Ricin B lectin domain-containing protein" evidence="1">
    <location>
        <begin position="35"/>
        <end position="180"/>
    </location>
</feature>
<evidence type="ECO:0000313" key="4">
    <source>
        <dbReference type="Proteomes" id="UP000635606"/>
    </source>
</evidence>
<keyword evidence="1" id="KW-0732">Signal</keyword>
<sequence length="180" mass="19410">MTNTSRIRTTLRRLAVVATAAAALLGVTATSAWALNHNTYNKLKSADVRQYCTDMKSEDPAEGARAQLWTCSGASQQQFILVVASGPVPGLETIRSKSARKCLTVTGTTAGSGVVQHECYSGPVPNPTGSFTHAENWDLRTTGEIVNQLTGMCLDTTSNRKGAPLMVWPCNGNISQRWYF</sequence>
<name>A0A8J4A004_9ACTN</name>
<protein>
    <recommendedName>
        <fullName evidence="2">Ricin B lectin domain-containing protein</fullName>
    </recommendedName>
</protein>
<dbReference type="AlphaFoldDB" id="A0A8J4A004"/>
<accession>A0A8J4A004</accession>
<evidence type="ECO:0000259" key="2">
    <source>
        <dbReference type="SMART" id="SM00458"/>
    </source>
</evidence>
<feature type="domain" description="Ricin B lectin" evidence="2">
    <location>
        <begin position="38"/>
        <end position="180"/>
    </location>
</feature>
<evidence type="ECO:0000313" key="3">
    <source>
        <dbReference type="EMBL" id="GIJ71378.1"/>
    </source>
</evidence>
<dbReference type="PROSITE" id="PS50231">
    <property type="entry name" value="RICIN_B_LECTIN"/>
    <property type="match status" value="1"/>
</dbReference>